<dbReference type="AlphaFoldDB" id="A0A2U9BPX8"/>
<accession>A0A2U9BPX8</accession>
<evidence type="ECO:0000313" key="3">
    <source>
        <dbReference type="Proteomes" id="UP000246464"/>
    </source>
</evidence>
<proteinExistence type="predicted"/>
<sequence>MDCGTGKLWFSSSAVEVGSREQQARTEHMKPECKNPSGPHPRDSLGDKLKDKQREVAVVESAVRHRGAKLA</sequence>
<feature type="compositionally biased region" description="Basic and acidic residues" evidence="1">
    <location>
        <begin position="18"/>
        <end position="33"/>
    </location>
</feature>
<organism evidence="2 3">
    <name type="scientific">Scophthalmus maximus</name>
    <name type="common">Turbot</name>
    <name type="synonym">Psetta maxima</name>
    <dbReference type="NCBI Taxonomy" id="52904"/>
    <lineage>
        <taxon>Eukaryota</taxon>
        <taxon>Metazoa</taxon>
        <taxon>Chordata</taxon>
        <taxon>Craniata</taxon>
        <taxon>Vertebrata</taxon>
        <taxon>Euteleostomi</taxon>
        <taxon>Actinopterygii</taxon>
        <taxon>Neopterygii</taxon>
        <taxon>Teleostei</taxon>
        <taxon>Neoteleostei</taxon>
        <taxon>Acanthomorphata</taxon>
        <taxon>Carangaria</taxon>
        <taxon>Pleuronectiformes</taxon>
        <taxon>Pleuronectoidei</taxon>
        <taxon>Scophthalmidae</taxon>
        <taxon>Scophthalmus</taxon>
    </lineage>
</organism>
<evidence type="ECO:0000256" key="1">
    <source>
        <dbReference type="SAM" id="MobiDB-lite"/>
    </source>
</evidence>
<feature type="compositionally biased region" description="Basic and acidic residues" evidence="1">
    <location>
        <begin position="40"/>
        <end position="51"/>
    </location>
</feature>
<gene>
    <name evidence="2" type="ORF">SMAX5B_001608</name>
</gene>
<dbReference type="Proteomes" id="UP000246464">
    <property type="component" value="Chromosome 8"/>
</dbReference>
<evidence type="ECO:0000313" key="2">
    <source>
        <dbReference type="EMBL" id="AWP06228.1"/>
    </source>
</evidence>
<dbReference type="EMBL" id="CP026250">
    <property type="protein sequence ID" value="AWP06228.1"/>
    <property type="molecule type" value="Genomic_DNA"/>
</dbReference>
<name>A0A2U9BPX8_SCOMX</name>
<keyword evidence="3" id="KW-1185">Reference proteome</keyword>
<reference evidence="2 3" key="1">
    <citation type="submission" date="2017-12" db="EMBL/GenBank/DDBJ databases">
        <title>Integrating genomic resources of turbot (Scophthalmus maximus) in depth evaluation of genetic and physical mapping variation across individuals.</title>
        <authorList>
            <person name="Martinez P."/>
        </authorList>
    </citation>
    <scope>NUCLEOTIDE SEQUENCE [LARGE SCALE GENOMIC DNA]</scope>
</reference>
<protein>
    <submittedName>
        <fullName evidence="2">Uncharacterized protein</fullName>
    </submittedName>
</protein>
<feature type="region of interest" description="Disordered" evidence="1">
    <location>
        <begin position="14"/>
        <end position="51"/>
    </location>
</feature>